<evidence type="ECO:0000313" key="2">
    <source>
        <dbReference type="Proteomes" id="UP001610563"/>
    </source>
</evidence>
<organism evidence="1 2">
    <name type="scientific">Aspergillus keveii</name>
    <dbReference type="NCBI Taxonomy" id="714993"/>
    <lineage>
        <taxon>Eukaryota</taxon>
        <taxon>Fungi</taxon>
        <taxon>Dikarya</taxon>
        <taxon>Ascomycota</taxon>
        <taxon>Pezizomycotina</taxon>
        <taxon>Eurotiomycetes</taxon>
        <taxon>Eurotiomycetidae</taxon>
        <taxon>Eurotiales</taxon>
        <taxon>Aspergillaceae</taxon>
        <taxon>Aspergillus</taxon>
        <taxon>Aspergillus subgen. Nidulantes</taxon>
    </lineage>
</organism>
<comment type="caution">
    <text evidence="1">The sequence shown here is derived from an EMBL/GenBank/DDBJ whole genome shotgun (WGS) entry which is preliminary data.</text>
</comment>
<protein>
    <submittedName>
        <fullName evidence="1">Uncharacterized protein</fullName>
    </submittedName>
</protein>
<keyword evidence="2" id="KW-1185">Reference proteome</keyword>
<accession>A0ABR4FTS9</accession>
<reference evidence="1 2" key="1">
    <citation type="submission" date="2024-07" db="EMBL/GenBank/DDBJ databases">
        <title>Section-level genome sequencing and comparative genomics of Aspergillus sections Usti and Cavernicolus.</title>
        <authorList>
            <consortium name="Lawrence Berkeley National Laboratory"/>
            <person name="Nybo J.L."/>
            <person name="Vesth T.C."/>
            <person name="Theobald S."/>
            <person name="Frisvad J.C."/>
            <person name="Larsen T.O."/>
            <person name="Kjaerboelling I."/>
            <person name="Rothschild-Mancinelli K."/>
            <person name="Lyhne E.K."/>
            <person name="Kogle M.E."/>
            <person name="Barry K."/>
            <person name="Clum A."/>
            <person name="Na H."/>
            <person name="Ledsgaard L."/>
            <person name="Lin J."/>
            <person name="Lipzen A."/>
            <person name="Kuo A."/>
            <person name="Riley R."/>
            <person name="Mondo S."/>
            <person name="Labutti K."/>
            <person name="Haridas S."/>
            <person name="Pangalinan J."/>
            <person name="Salamov A.A."/>
            <person name="Simmons B.A."/>
            <person name="Magnuson J.K."/>
            <person name="Chen J."/>
            <person name="Drula E."/>
            <person name="Henrissat B."/>
            <person name="Wiebenga A."/>
            <person name="Lubbers R.J."/>
            <person name="Gomes A.C."/>
            <person name="Makela M.R."/>
            <person name="Stajich J."/>
            <person name="Grigoriev I.V."/>
            <person name="Mortensen U.H."/>
            <person name="De Vries R.P."/>
            <person name="Baker S.E."/>
            <person name="Andersen M.R."/>
        </authorList>
    </citation>
    <scope>NUCLEOTIDE SEQUENCE [LARGE SCALE GENOMIC DNA]</scope>
    <source>
        <strain evidence="1 2">CBS 209.92</strain>
    </source>
</reference>
<proteinExistence type="predicted"/>
<dbReference type="Proteomes" id="UP001610563">
    <property type="component" value="Unassembled WGS sequence"/>
</dbReference>
<dbReference type="EMBL" id="JBFTWV010000113">
    <property type="protein sequence ID" value="KAL2786669.1"/>
    <property type="molecule type" value="Genomic_DNA"/>
</dbReference>
<evidence type="ECO:0000313" key="1">
    <source>
        <dbReference type="EMBL" id="KAL2786669.1"/>
    </source>
</evidence>
<sequence>MFNQTLSLSIAQTALPGNAEGWTILLSDPNGAWQQMFNIARANEPGYVEVMTSATRTGTVPYNSSDIIWKLKVCYISQLDSEKVRAAASGVRPGKIPGECVVEVFKELEEQKVVFEGTARQAERGIETYKDSEWVLCASDSEEGYTTAEEGRKKKGNTK</sequence>
<name>A0ABR4FTS9_9EURO</name>
<gene>
    <name evidence="1" type="ORF">BJX66DRAFT_341988</name>
</gene>